<accession>A0A644ZTM1</accession>
<sequence>MVVLFPAPFVPIYPTISPSLMVKETSSKALTSSYSLENSALTAFLSPGFLFETLKDFDMPFISIIDIPSILILSLVAFKNF</sequence>
<protein>
    <submittedName>
        <fullName evidence="2">Uncharacterized protein</fullName>
    </submittedName>
</protein>
<keyword evidence="1" id="KW-1133">Transmembrane helix</keyword>
<organism evidence="2">
    <name type="scientific">bioreactor metagenome</name>
    <dbReference type="NCBI Taxonomy" id="1076179"/>
    <lineage>
        <taxon>unclassified sequences</taxon>
        <taxon>metagenomes</taxon>
        <taxon>ecological metagenomes</taxon>
    </lineage>
</organism>
<proteinExistence type="predicted"/>
<name>A0A644ZTM1_9ZZZZ</name>
<dbReference type="AlphaFoldDB" id="A0A644ZTM1"/>
<reference evidence="2" key="1">
    <citation type="submission" date="2019-08" db="EMBL/GenBank/DDBJ databases">
        <authorList>
            <person name="Kucharzyk K."/>
            <person name="Murdoch R.W."/>
            <person name="Higgins S."/>
            <person name="Loffler F."/>
        </authorList>
    </citation>
    <scope>NUCLEOTIDE SEQUENCE</scope>
</reference>
<feature type="transmembrane region" description="Helical" evidence="1">
    <location>
        <begin position="59"/>
        <end position="78"/>
    </location>
</feature>
<keyword evidence="1" id="KW-0472">Membrane</keyword>
<comment type="caution">
    <text evidence="2">The sequence shown here is derived from an EMBL/GenBank/DDBJ whole genome shotgun (WGS) entry which is preliminary data.</text>
</comment>
<keyword evidence="1" id="KW-0812">Transmembrane</keyword>
<evidence type="ECO:0000313" key="2">
    <source>
        <dbReference type="EMBL" id="MPM43241.1"/>
    </source>
</evidence>
<gene>
    <name evidence="2" type="ORF">SDC9_89914</name>
</gene>
<dbReference type="EMBL" id="VSSQ01010025">
    <property type="protein sequence ID" value="MPM43241.1"/>
    <property type="molecule type" value="Genomic_DNA"/>
</dbReference>
<evidence type="ECO:0000256" key="1">
    <source>
        <dbReference type="SAM" id="Phobius"/>
    </source>
</evidence>